<sequence>MKHDVNAIIDDDFWQVVKHEKLQEGDFEVEILMSFEHRSTTPTESAALCNAVRIMAHEEFAARHPHQPSPIHVNIDRQTEPAIDRQRETTTNRQPPEPIDRRVPLTFRVQLPKIDIARNNALRPQPKPSANPPETTSTHSEDAPEPMQVDKASMGRTLRKRKEKVTKHLKRGANEKEMMDIFLKRTKETEEDIRRKFHQARVKMKNRITLKKKSDPEKFAIPCLHCHCGAEYKTEYSASIETHTPTSIDSANQKSINNHLEKSNDISRDDVIEYFPEGLIDSLENDYYNPTFAVDTATPSDRANLHTEEYDEDYEEERATEYRGICAEDDRLFHHSYGIRNATSIDRTIPTSIDTYHHQTQRPRASTDIAYCTSFDNGVGHAQEGDYSIGSWADEHYHESYERSDTDSFFAAACGKGTHFYHLFSRAKRLSIDNKASTSIDNHPKPPSNGSEGYARAMDGHALQVSKEDIADIVQMANGPKYQQHIRPSIDISIPTSINRRPEFGKTAYNRDGIRRFHWEQKDEYGVYRDDHGHARGLDGHIIHVSKNDIIYLLERDSMDEHNYICLPEHARCMSISTRNNKETPLMFSSDPTNLERSIRKTPISSSDTRSPPPTEATLLSTNIFHLTSINTSSQTLIDSEPQDIVATLVLVRDENGDLPDRRAICVMQQSQPHLPSPIHINIDRQTDPAIHRQRETTTNRQPLAPIDRRAPLTFRVQFPKIYIARINSLRPQPKPSSNPPETTNTHSEDAPKPMQVDKASMGRTLRKRKEKVAKHLKRGANEKETDNFLKRVLRISLEKPFEEAYFTHRLNSGGMVRDLEVQIGNALVPLDFHVLDIKLNWNSSLLLGRAFLSTGRSSMQHANQPVVLRSLLSCTFGVSPLSGAQLVEIPSVDPSLGEKMIKQVLELPIERRQVPFLVSKGALESNMSGSKGEEALAEYKRALEVMSAKKAAPKKTAPKSRASGSIQRVSPTSSNDPATVLANLNTMVFPLTPVILPEGDSLASIQLIQGDLLQAMSQLFHLGERMDEHASLKADLAELTFQLHEEKNNVLAKEKEIKALKLKVRNQDEAGAMTVNGAIVVARWELMKEWLNHHTDSWDLEGALKKYKMVKTSEAEFQGLPLLPSRESHRSPARLRPRRLRRPSLTILLPPDPYLKSSTP</sequence>
<gene>
    <name evidence="3" type="ORF">F2Q70_00039443</name>
</gene>
<proteinExistence type="predicted"/>
<feature type="region of interest" description="Disordered" evidence="2">
    <location>
        <begin position="951"/>
        <end position="976"/>
    </location>
</feature>
<feature type="region of interest" description="Disordered" evidence="2">
    <location>
        <begin position="115"/>
        <end position="170"/>
    </location>
</feature>
<dbReference type="EMBL" id="QGKY02000190">
    <property type="protein sequence ID" value="KAF2588172.1"/>
    <property type="molecule type" value="Genomic_DNA"/>
</dbReference>
<name>A0A8S9K1K9_BRACR</name>
<feature type="compositionally biased region" description="Polar residues" evidence="2">
    <location>
        <begin position="965"/>
        <end position="976"/>
    </location>
</feature>
<feature type="region of interest" description="Disordered" evidence="2">
    <location>
        <begin position="436"/>
        <end position="455"/>
    </location>
</feature>
<reference evidence="3" key="1">
    <citation type="submission" date="2019-12" db="EMBL/GenBank/DDBJ databases">
        <title>Genome sequencing and annotation of Brassica cretica.</title>
        <authorList>
            <person name="Studholme D.J."/>
            <person name="Sarris P.F."/>
        </authorList>
    </citation>
    <scope>NUCLEOTIDE SEQUENCE</scope>
    <source>
        <strain evidence="3">PFS-102/07</strain>
        <tissue evidence="3">Leaf</tissue>
    </source>
</reference>
<feature type="coiled-coil region" evidence="1">
    <location>
        <begin position="1030"/>
        <end position="1064"/>
    </location>
</feature>
<evidence type="ECO:0000313" key="3">
    <source>
        <dbReference type="EMBL" id="KAF2588172.1"/>
    </source>
</evidence>
<dbReference type="AlphaFoldDB" id="A0A8S9K1K9"/>
<evidence type="ECO:0000256" key="2">
    <source>
        <dbReference type="SAM" id="MobiDB-lite"/>
    </source>
</evidence>
<organism evidence="3">
    <name type="scientific">Brassica cretica</name>
    <name type="common">Mustard</name>
    <dbReference type="NCBI Taxonomy" id="69181"/>
    <lineage>
        <taxon>Eukaryota</taxon>
        <taxon>Viridiplantae</taxon>
        <taxon>Streptophyta</taxon>
        <taxon>Embryophyta</taxon>
        <taxon>Tracheophyta</taxon>
        <taxon>Spermatophyta</taxon>
        <taxon>Magnoliopsida</taxon>
        <taxon>eudicotyledons</taxon>
        <taxon>Gunneridae</taxon>
        <taxon>Pentapetalae</taxon>
        <taxon>rosids</taxon>
        <taxon>malvids</taxon>
        <taxon>Brassicales</taxon>
        <taxon>Brassicaceae</taxon>
        <taxon>Brassiceae</taxon>
        <taxon>Brassica</taxon>
    </lineage>
</organism>
<keyword evidence="1" id="KW-0175">Coiled coil</keyword>
<protein>
    <submittedName>
        <fullName evidence="3">Uncharacterized protein</fullName>
    </submittedName>
</protein>
<feature type="compositionally biased region" description="Basic residues" evidence="2">
    <location>
        <begin position="157"/>
        <end position="170"/>
    </location>
</feature>
<evidence type="ECO:0000256" key="1">
    <source>
        <dbReference type="SAM" id="Coils"/>
    </source>
</evidence>
<comment type="caution">
    <text evidence="3">The sequence shown here is derived from an EMBL/GenBank/DDBJ whole genome shotgun (WGS) entry which is preliminary data.</text>
</comment>
<feature type="region of interest" description="Disordered" evidence="2">
    <location>
        <begin position="728"/>
        <end position="761"/>
    </location>
</feature>
<accession>A0A8S9K1K9</accession>